<sequence>MKIGELLHWFQSQRRNSKTRSDFHQSAMKKLSTKSFSSDWRQCLRAKCAKRTNPNNHIHGGPFHNSHGSSWFRGALLASVFLANINGDFFVDPLCWCQNSHQW</sequence>
<dbReference type="Proteomes" id="UP001642487">
    <property type="component" value="Chromosome 4"/>
</dbReference>
<proteinExistence type="predicted"/>
<name>A0ABP0YGL5_9ROSI</name>
<protein>
    <submittedName>
        <fullName evidence="1">Uncharacterized protein</fullName>
    </submittedName>
</protein>
<dbReference type="EMBL" id="OZ021738">
    <property type="protein sequence ID" value="CAK9319650.1"/>
    <property type="molecule type" value="Genomic_DNA"/>
</dbReference>
<evidence type="ECO:0000313" key="1">
    <source>
        <dbReference type="EMBL" id="CAK9319650.1"/>
    </source>
</evidence>
<reference evidence="1 2" key="1">
    <citation type="submission" date="2024-03" db="EMBL/GenBank/DDBJ databases">
        <authorList>
            <person name="Gkanogiannis A."/>
            <person name="Becerra Lopez-Lavalle L."/>
        </authorList>
    </citation>
    <scope>NUCLEOTIDE SEQUENCE [LARGE SCALE GENOMIC DNA]</scope>
</reference>
<keyword evidence="2" id="KW-1185">Reference proteome</keyword>
<gene>
    <name evidence="1" type="ORF">CITCOLO1_LOCUS11664</name>
</gene>
<accession>A0ABP0YGL5</accession>
<organism evidence="1 2">
    <name type="scientific">Citrullus colocynthis</name>
    <name type="common">colocynth</name>
    <dbReference type="NCBI Taxonomy" id="252529"/>
    <lineage>
        <taxon>Eukaryota</taxon>
        <taxon>Viridiplantae</taxon>
        <taxon>Streptophyta</taxon>
        <taxon>Embryophyta</taxon>
        <taxon>Tracheophyta</taxon>
        <taxon>Spermatophyta</taxon>
        <taxon>Magnoliopsida</taxon>
        <taxon>eudicotyledons</taxon>
        <taxon>Gunneridae</taxon>
        <taxon>Pentapetalae</taxon>
        <taxon>rosids</taxon>
        <taxon>fabids</taxon>
        <taxon>Cucurbitales</taxon>
        <taxon>Cucurbitaceae</taxon>
        <taxon>Benincaseae</taxon>
        <taxon>Citrullus</taxon>
    </lineage>
</organism>
<evidence type="ECO:0000313" key="2">
    <source>
        <dbReference type="Proteomes" id="UP001642487"/>
    </source>
</evidence>